<dbReference type="GO" id="GO:0005737">
    <property type="term" value="C:cytoplasm"/>
    <property type="evidence" value="ECO:0007669"/>
    <property type="project" value="TreeGrafter"/>
</dbReference>
<dbReference type="CDD" id="cd10747">
    <property type="entry name" value="DnaJ_C"/>
    <property type="match status" value="1"/>
</dbReference>
<dbReference type="Gene3D" id="2.60.260.20">
    <property type="entry name" value="Urease metallochaperone UreE, N-terminal domain"/>
    <property type="match status" value="2"/>
</dbReference>
<proteinExistence type="predicted"/>
<gene>
    <name evidence="6" type="ORF">NBM05_05390</name>
</gene>
<dbReference type="PANTHER" id="PTHR43096:SF54">
    <property type="entry name" value="CHAPERONE PROTEIN DNAJ 1"/>
    <property type="match status" value="1"/>
</dbReference>
<feature type="compositionally biased region" description="Gly residues" evidence="4">
    <location>
        <begin position="137"/>
        <end position="149"/>
    </location>
</feature>
<evidence type="ECO:0000256" key="2">
    <source>
        <dbReference type="ARBA" id="ARBA00023016"/>
    </source>
</evidence>
<organism evidence="6 7">
    <name type="scientific">Rothia santali</name>
    <dbReference type="NCBI Taxonomy" id="2949643"/>
    <lineage>
        <taxon>Bacteria</taxon>
        <taxon>Bacillati</taxon>
        <taxon>Actinomycetota</taxon>
        <taxon>Actinomycetes</taxon>
        <taxon>Micrococcales</taxon>
        <taxon>Micrococcaceae</taxon>
        <taxon>Rothia</taxon>
    </lineage>
</organism>
<dbReference type="Gene3D" id="1.10.287.110">
    <property type="entry name" value="DnaJ domain"/>
    <property type="match status" value="1"/>
</dbReference>
<dbReference type="GO" id="GO:0006260">
    <property type="term" value="P:DNA replication"/>
    <property type="evidence" value="ECO:0007669"/>
    <property type="project" value="UniProtKB-KW"/>
</dbReference>
<evidence type="ECO:0000259" key="5">
    <source>
        <dbReference type="PROSITE" id="PS50076"/>
    </source>
</evidence>
<dbReference type="GO" id="GO:0051082">
    <property type="term" value="F:unfolded protein binding"/>
    <property type="evidence" value="ECO:0007669"/>
    <property type="project" value="InterPro"/>
</dbReference>
<dbReference type="Pfam" id="PF00226">
    <property type="entry name" value="DnaJ"/>
    <property type="match status" value="1"/>
</dbReference>
<protein>
    <submittedName>
        <fullName evidence="6">DnaJ domain-containing protein</fullName>
    </submittedName>
</protein>
<keyword evidence="7" id="KW-1185">Reference proteome</keyword>
<evidence type="ECO:0000313" key="6">
    <source>
        <dbReference type="EMBL" id="MCP3425466.1"/>
    </source>
</evidence>
<keyword evidence="3" id="KW-0143">Chaperone</keyword>
<evidence type="ECO:0000256" key="3">
    <source>
        <dbReference type="ARBA" id="ARBA00023186"/>
    </source>
</evidence>
<evidence type="ECO:0000256" key="1">
    <source>
        <dbReference type="ARBA" id="ARBA00022705"/>
    </source>
</evidence>
<dbReference type="RefSeq" id="WP_254165702.1">
    <property type="nucleotide sequence ID" value="NZ_JANAFB010000009.1"/>
</dbReference>
<evidence type="ECO:0000313" key="7">
    <source>
        <dbReference type="Proteomes" id="UP001139502"/>
    </source>
</evidence>
<evidence type="ECO:0000256" key="4">
    <source>
        <dbReference type="SAM" id="MobiDB-lite"/>
    </source>
</evidence>
<dbReference type="InterPro" id="IPR001623">
    <property type="entry name" value="DnaJ_domain"/>
</dbReference>
<dbReference type="AlphaFoldDB" id="A0A9X2HA27"/>
<feature type="domain" description="J" evidence="5">
    <location>
        <begin position="10"/>
        <end position="75"/>
    </location>
</feature>
<feature type="region of interest" description="Disordered" evidence="4">
    <location>
        <begin position="137"/>
        <end position="160"/>
    </location>
</feature>
<dbReference type="Pfam" id="PF01556">
    <property type="entry name" value="DnaJ_C"/>
    <property type="match status" value="1"/>
</dbReference>
<dbReference type="SUPFAM" id="SSF46565">
    <property type="entry name" value="Chaperone J-domain"/>
    <property type="match status" value="1"/>
</dbReference>
<dbReference type="InterPro" id="IPR008971">
    <property type="entry name" value="HSP40/DnaJ_pept-bd"/>
</dbReference>
<sequence length="336" mass="35645">MASENWLEKDFYKVLGVSKDASQDDIKKAYRKLARKYHPDQNPGDQAAEKRFKEISEANTVLGDPEERKQYDSIRAMGSGARFSAGAGGQGGPTGAGGFEDLFGDIFGGHRASPGYGGGGPRVQYSSGGGDPFADLFGGGGRGGYGGSPFGAPPPQPTPDAEAQVTVDFGQSLEGAKVRVRRPDGSTTTVRLPQGVRDGQKVRLRGKGNSGPGGTSDLIVTVHVRPHEVFERSGEDLTLHVPVTVEEATLGTVLTVPTPDGSTVRLRLAPGQEPGKRMRVKGRGVKTAKRTGNLYVIPEVRVPTGLSPEAEEALHRFTELAEQPDPRSALFEKAKV</sequence>
<dbReference type="GO" id="GO:0042026">
    <property type="term" value="P:protein refolding"/>
    <property type="evidence" value="ECO:0007669"/>
    <property type="project" value="TreeGrafter"/>
</dbReference>
<dbReference type="SMART" id="SM00271">
    <property type="entry name" value="DnaJ"/>
    <property type="match status" value="1"/>
</dbReference>
<dbReference type="CDD" id="cd06257">
    <property type="entry name" value="DnaJ"/>
    <property type="match status" value="1"/>
</dbReference>
<dbReference type="InterPro" id="IPR002939">
    <property type="entry name" value="DnaJ_C"/>
</dbReference>
<dbReference type="Proteomes" id="UP001139502">
    <property type="component" value="Unassembled WGS sequence"/>
</dbReference>
<keyword evidence="1" id="KW-0235">DNA replication</keyword>
<accession>A0A9X2HA27</accession>
<reference evidence="6" key="1">
    <citation type="submission" date="2022-06" db="EMBL/GenBank/DDBJ databases">
        <title>Rothia sp. isolated from sandalwood seedling.</title>
        <authorList>
            <person name="Tuikhar N."/>
            <person name="Kirdat K."/>
            <person name="Thorat V."/>
            <person name="Swetha P."/>
            <person name="Padma S."/>
            <person name="Sundararaj R."/>
            <person name="Yadav A."/>
        </authorList>
    </citation>
    <scope>NUCLEOTIDE SEQUENCE</scope>
    <source>
        <strain evidence="6">AR01</strain>
    </source>
</reference>
<keyword evidence="2" id="KW-0346">Stress response</keyword>
<dbReference type="PROSITE" id="PS50076">
    <property type="entry name" value="DNAJ_2"/>
    <property type="match status" value="1"/>
</dbReference>
<name>A0A9X2HA27_9MICC</name>
<dbReference type="InterPro" id="IPR036869">
    <property type="entry name" value="J_dom_sf"/>
</dbReference>
<dbReference type="PANTHER" id="PTHR43096">
    <property type="entry name" value="DNAJ HOMOLOG 1, MITOCHONDRIAL-RELATED"/>
    <property type="match status" value="1"/>
</dbReference>
<comment type="caution">
    <text evidence="6">The sequence shown here is derived from an EMBL/GenBank/DDBJ whole genome shotgun (WGS) entry which is preliminary data.</text>
</comment>
<dbReference type="SUPFAM" id="SSF49493">
    <property type="entry name" value="HSP40/DnaJ peptide-binding domain"/>
    <property type="match status" value="2"/>
</dbReference>
<dbReference type="FunFam" id="2.60.260.20:FF:000013">
    <property type="entry name" value="DnaJ subfamily B member 11"/>
    <property type="match status" value="1"/>
</dbReference>
<dbReference type="PRINTS" id="PR00625">
    <property type="entry name" value="JDOMAIN"/>
</dbReference>
<dbReference type="EMBL" id="JANAFB010000009">
    <property type="protein sequence ID" value="MCP3425466.1"/>
    <property type="molecule type" value="Genomic_DNA"/>
</dbReference>